<proteinExistence type="predicted"/>
<accession>A0ABR2KIG3</accession>
<evidence type="ECO:0000313" key="1">
    <source>
        <dbReference type="EMBL" id="KAK8890556.1"/>
    </source>
</evidence>
<sequence length="1009" mass="117581">MLLEQIMNDSSLEQNYQELISQNPELVIHFLIQIIQESPDSKLSQFSIILFGRNISVFSQDFLSIGTKEFHDFVIKNVFSLLNNPAFSPFSLSLISDLISRLILVYSYAEDFDPKIFFIPIMEIIASQNINNSSAAINALVYSICNKSINYQPFSEQTSDFLHVALTNNQINGEIILPSLRLLYLTFDSVSFDFREYLPAIFDKLKNDNDLLNQSVHDIITYLPSEKYTFFSNISNYFILFFLSILGSPNRPTDLEYCLLEIVYNFSNTFFNECSILYEPLLNNIFLFLSNYEAEDKESKFIISKIADKYGGLVQYSLQCYKILTDALSKDTEFSINEQIAAMNLFSYSFKGIFIHLSIELPDEYFEAIVQSGVMDSPNQLVRIAAFNMLCSMFKNFSFNGSTFHPMLIYQKMIESIENQDFPIVLISKFKAFEYYLDNIPDNELEELCPVLTVKFLHLTQNTTPDCLIHILHSIETLFIKLPNNDFSIFRQLFLNILGDPSKISFSIYIMVLSASFHFNDFPSEAFISAFSYIFQSDFNMLTKNDLDSIALSVYRICESFPSCAIMMFNQFIELALNGAANDVEYTSIPLQKASTMLNLKISMEKQNNSIKNYNISQIQLIVFYLKILRYTLSMAIEIPQEFIQRYGDAIYFVLSKWSSINFSDQIQYNALKTIHIFFILTQYKFPYAPLLEQLLNFTISTTKNNRLLSLYKIIYKIFIDITMNNLINEDIIKNSFFLYTHELEKMMLRRKKIRELLDLGDCKVSSNEVFQHEESLGKISLPLLSNPNFHEINFSDLVFISMNTTCVTTTSFLSFYFIFKERKIEILNHLIQIYIPQTDQEEKEKEKDPFFFLDSKYAGFFLVKIINEKILQPNEISILIDTFNQREKIKSNGFLFATITLLIMDKYRTGSINLNILIYLMKVDYFSCYDIPILKFAFKSWNNIFQCLCQQSFDIPILARLFAIHSNLERFMQDDVFNLQKESLLNNFNGDQEQLKNEINILFKMKPE</sequence>
<organism evidence="1 2">
    <name type="scientific">Tritrichomonas musculus</name>
    <dbReference type="NCBI Taxonomy" id="1915356"/>
    <lineage>
        <taxon>Eukaryota</taxon>
        <taxon>Metamonada</taxon>
        <taxon>Parabasalia</taxon>
        <taxon>Tritrichomonadida</taxon>
        <taxon>Tritrichomonadidae</taxon>
        <taxon>Tritrichomonas</taxon>
    </lineage>
</organism>
<dbReference type="Gene3D" id="1.25.10.10">
    <property type="entry name" value="Leucine-rich Repeat Variant"/>
    <property type="match status" value="1"/>
</dbReference>
<gene>
    <name evidence="1" type="ORF">M9Y10_035333</name>
</gene>
<keyword evidence="2" id="KW-1185">Reference proteome</keyword>
<comment type="caution">
    <text evidence="1">The sequence shown here is derived from an EMBL/GenBank/DDBJ whole genome shotgun (WGS) entry which is preliminary data.</text>
</comment>
<dbReference type="InterPro" id="IPR011989">
    <property type="entry name" value="ARM-like"/>
</dbReference>
<dbReference type="SUPFAM" id="SSF48371">
    <property type="entry name" value="ARM repeat"/>
    <property type="match status" value="1"/>
</dbReference>
<dbReference type="EMBL" id="JAPFFF010000005">
    <property type="protein sequence ID" value="KAK8890556.1"/>
    <property type="molecule type" value="Genomic_DNA"/>
</dbReference>
<name>A0ABR2KIG3_9EUKA</name>
<dbReference type="Proteomes" id="UP001470230">
    <property type="component" value="Unassembled WGS sequence"/>
</dbReference>
<protein>
    <submittedName>
        <fullName evidence="1">Uncharacterized protein</fullName>
    </submittedName>
</protein>
<evidence type="ECO:0000313" key="2">
    <source>
        <dbReference type="Proteomes" id="UP001470230"/>
    </source>
</evidence>
<dbReference type="InterPro" id="IPR016024">
    <property type="entry name" value="ARM-type_fold"/>
</dbReference>
<reference evidence="1 2" key="1">
    <citation type="submission" date="2024-04" db="EMBL/GenBank/DDBJ databases">
        <title>Tritrichomonas musculus Genome.</title>
        <authorList>
            <person name="Alves-Ferreira E."/>
            <person name="Grigg M."/>
            <person name="Lorenzi H."/>
            <person name="Galac M."/>
        </authorList>
    </citation>
    <scope>NUCLEOTIDE SEQUENCE [LARGE SCALE GENOMIC DNA]</scope>
    <source>
        <strain evidence="1 2">EAF2021</strain>
    </source>
</reference>